<evidence type="ECO:0000256" key="5">
    <source>
        <dbReference type="ARBA" id="ARBA00023180"/>
    </source>
</evidence>
<dbReference type="Pfam" id="PF01607">
    <property type="entry name" value="CBM_14"/>
    <property type="match status" value="3"/>
</dbReference>
<evidence type="ECO:0000259" key="8">
    <source>
        <dbReference type="PROSITE" id="PS50940"/>
    </source>
</evidence>
<accession>A0ABM4B0E4</accession>
<feature type="domain" description="Chitin-binding type-2" evidence="8">
    <location>
        <begin position="256"/>
        <end position="323"/>
    </location>
</feature>
<evidence type="ECO:0000256" key="2">
    <source>
        <dbReference type="ARBA" id="ARBA00022729"/>
    </source>
</evidence>
<dbReference type="Gene3D" id="2.170.140.10">
    <property type="entry name" value="Chitin binding domain"/>
    <property type="match status" value="3"/>
</dbReference>
<evidence type="ECO:0000256" key="6">
    <source>
        <dbReference type="SAM" id="MobiDB-lite"/>
    </source>
</evidence>
<reference evidence="10" key="1">
    <citation type="submission" date="2025-08" db="UniProtKB">
        <authorList>
            <consortium name="RefSeq"/>
        </authorList>
    </citation>
    <scope>IDENTIFICATION</scope>
    <source>
        <tissue evidence="10">Whole body</tissue>
    </source>
</reference>
<keyword evidence="3" id="KW-0677">Repeat</keyword>
<evidence type="ECO:0000256" key="3">
    <source>
        <dbReference type="ARBA" id="ARBA00022737"/>
    </source>
</evidence>
<keyword evidence="1" id="KW-0147">Chitin-binding</keyword>
<evidence type="ECO:0000256" key="1">
    <source>
        <dbReference type="ARBA" id="ARBA00022669"/>
    </source>
</evidence>
<evidence type="ECO:0000313" key="9">
    <source>
        <dbReference type="Proteomes" id="UP001652626"/>
    </source>
</evidence>
<feature type="compositionally biased region" description="Basic and acidic residues" evidence="6">
    <location>
        <begin position="95"/>
        <end position="104"/>
    </location>
</feature>
<dbReference type="InterPro" id="IPR036508">
    <property type="entry name" value="Chitin-bd_dom_sf"/>
</dbReference>
<dbReference type="InterPro" id="IPR002557">
    <property type="entry name" value="Chitin-bd_dom"/>
</dbReference>
<keyword evidence="9" id="KW-1185">Reference proteome</keyword>
<protein>
    <submittedName>
        <fullName evidence="10">Protein obstructor-E-like</fullName>
    </submittedName>
</protein>
<evidence type="ECO:0000313" key="10">
    <source>
        <dbReference type="RefSeq" id="XP_064077010.1"/>
    </source>
</evidence>
<dbReference type="SUPFAM" id="SSF57625">
    <property type="entry name" value="Invertebrate chitin-binding proteins"/>
    <property type="match status" value="3"/>
</dbReference>
<feature type="compositionally biased region" description="Polar residues" evidence="6">
    <location>
        <begin position="39"/>
        <end position="49"/>
    </location>
</feature>
<dbReference type="InterPro" id="IPR051940">
    <property type="entry name" value="Chitin_bind-dev_reg"/>
</dbReference>
<dbReference type="GeneID" id="113392280"/>
<dbReference type="PROSITE" id="PS50940">
    <property type="entry name" value="CHIT_BIND_II"/>
    <property type="match status" value="3"/>
</dbReference>
<feature type="chain" id="PRO_5045113999" evidence="7">
    <location>
        <begin position="19"/>
        <end position="388"/>
    </location>
</feature>
<keyword evidence="2 7" id="KW-0732">Signal</keyword>
<dbReference type="RefSeq" id="XP_064077010.1">
    <property type="nucleotide sequence ID" value="XM_064220940.1"/>
</dbReference>
<sequence>MRNLIVLACICAVAYGRAQTYENLDSLSETQESAIENLGNENSNFGSRLSQDEKNQVNVESGSNLNDNYEQISTPSSIYYEAQGATSDGENDYEATERTSERKGRYQSLPDQENEESAPRVVGSTKCIEKNERYSIPGSCDKYIECLNGTAEEKQCPDGLRYNPNVKFNVYPCQYPIDVPCLARAALQPAQPTDDCPHQFGYFKTGDARNCSGFRNCVNGVGYDFTCPEGLAFSADNYRCEWPDEVSDCDAEAFLGFRCPEIPISKELGPPAGFRTYRSPNDCQIYFICINGKPRRLSCGGFSAYDELTESCVAADEVSACPAELRNEAKRSRDAEKQRLTARVAFEKLRYAPQDVTEYPTTVEPFYQPGQFDLIENETQRPDQESFY</sequence>
<feature type="region of interest" description="Disordered" evidence="6">
    <location>
        <begin position="39"/>
        <end position="70"/>
    </location>
</feature>
<proteinExistence type="predicted"/>
<dbReference type="SMART" id="SM00494">
    <property type="entry name" value="ChtBD2"/>
    <property type="match status" value="3"/>
</dbReference>
<evidence type="ECO:0000256" key="4">
    <source>
        <dbReference type="ARBA" id="ARBA00023157"/>
    </source>
</evidence>
<feature type="compositionally biased region" description="Polar residues" evidence="6">
    <location>
        <begin position="56"/>
        <end position="70"/>
    </location>
</feature>
<gene>
    <name evidence="10" type="primary">LOC113392280</name>
</gene>
<feature type="signal peptide" evidence="7">
    <location>
        <begin position="1"/>
        <end position="18"/>
    </location>
</feature>
<dbReference type="Proteomes" id="UP001652626">
    <property type="component" value="Chromosome 5"/>
</dbReference>
<feature type="region of interest" description="Disordered" evidence="6">
    <location>
        <begin position="84"/>
        <end position="121"/>
    </location>
</feature>
<dbReference type="PANTHER" id="PTHR23301">
    <property type="entry name" value="CHITIN BINDING PERITROPHIN-A"/>
    <property type="match status" value="1"/>
</dbReference>
<dbReference type="PANTHER" id="PTHR23301:SF98">
    <property type="entry name" value="CHITIN-BINDING TYPE-2 DOMAIN-CONTAINING PROTEIN-RELATED"/>
    <property type="match status" value="1"/>
</dbReference>
<name>A0ABM4B0E4_VANTA</name>
<keyword evidence="4" id="KW-1015">Disulfide bond</keyword>
<feature type="domain" description="Chitin-binding type-2" evidence="8">
    <location>
        <begin position="193"/>
        <end position="251"/>
    </location>
</feature>
<organism evidence="9 10">
    <name type="scientific">Vanessa tameamea</name>
    <name type="common">Kamehameha butterfly</name>
    <dbReference type="NCBI Taxonomy" id="334116"/>
    <lineage>
        <taxon>Eukaryota</taxon>
        <taxon>Metazoa</taxon>
        <taxon>Ecdysozoa</taxon>
        <taxon>Arthropoda</taxon>
        <taxon>Hexapoda</taxon>
        <taxon>Insecta</taxon>
        <taxon>Pterygota</taxon>
        <taxon>Neoptera</taxon>
        <taxon>Endopterygota</taxon>
        <taxon>Lepidoptera</taxon>
        <taxon>Glossata</taxon>
        <taxon>Ditrysia</taxon>
        <taxon>Papilionoidea</taxon>
        <taxon>Nymphalidae</taxon>
        <taxon>Nymphalinae</taxon>
        <taxon>Vanessa</taxon>
    </lineage>
</organism>
<evidence type="ECO:0000256" key="7">
    <source>
        <dbReference type="SAM" id="SignalP"/>
    </source>
</evidence>
<keyword evidence="5" id="KW-0325">Glycoprotein</keyword>
<feature type="domain" description="Chitin-binding type-2" evidence="8">
    <location>
        <begin position="124"/>
        <end position="183"/>
    </location>
</feature>